<dbReference type="InterPro" id="IPR036412">
    <property type="entry name" value="HAD-like_sf"/>
</dbReference>
<dbReference type="Pfam" id="PF08282">
    <property type="entry name" value="Hydrolase_3"/>
    <property type="match status" value="1"/>
</dbReference>
<sequence>MIKLIAIDLDGTLLNSQNEISDENKTAIKQAQKAGIEVVIATGRAHFDVQEIFKDTEISTWIIAANGATIHSPDGKLFSSVPIDKETALQAIAWLEEEGYYYEVFSNEAIYTPQKGRELLEIEMDRVKSANEDVDRATLEEAAAKQYSQSGFSFISSPKELEPASIDIFNILAFSFHQEKLNKGWEKFKGRDDLTLVTSAHHNFELEHSQASKGHALTRLASNFNIPLHETMAIGDSMNDFSMMAIAGKRVAMGNARPEIQHIADEITLRNDEHGVAEALKKIYAEKASAPF</sequence>
<name>A0A0C2VKY8_9BACL</name>
<dbReference type="SFLD" id="SFLDG01140">
    <property type="entry name" value="C2.B:_Phosphomannomutase_and_P"/>
    <property type="match status" value="1"/>
</dbReference>
<dbReference type="InterPro" id="IPR023214">
    <property type="entry name" value="HAD_sf"/>
</dbReference>
<dbReference type="InterPro" id="IPR006379">
    <property type="entry name" value="HAD-SF_hydro_IIB"/>
</dbReference>
<evidence type="ECO:0000313" key="1">
    <source>
        <dbReference type="EMBL" id="KIL49537.1"/>
    </source>
</evidence>
<dbReference type="AlphaFoldDB" id="A0A0C2VKY8"/>
<evidence type="ECO:0000313" key="2">
    <source>
        <dbReference type="Proteomes" id="UP000031938"/>
    </source>
</evidence>
<dbReference type="SFLD" id="SFLDS00003">
    <property type="entry name" value="Haloacid_Dehalogenase"/>
    <property type="match status" value="1"/>
</dbReference>
<dbReference type="STRING" id="889306.KP78_10050"/>
<dbReference type="Proteomes" id="UP000031938">
    <property type="component" value="Unassembled WGS sequence"/>
</dbReference>
<reference evidence="1 2" key="1">
    <citation type="submission" date="2015-01" db="EMBL/GenBank/DDBJ databases">
        <title>Genome sequencing of Jeotgalibacillus soli.</title>
        <authorList>
            <person name="Goh K.M."/>
            <person name="Chan K.-G."/>
            <person name="Yaakop A.S."/>
            <person name="Ee R."/>
            <person name="Gan H.M."/>
            <person name="Chan C.S."/>
        </authorList>
    </citation>
    <scope>NUCLEOTIDE SEQUENCE [LARGE SCALE GENOMIC DNA]</scope>
    <source>
        <strain evidence="1 2">P9</strain>
    </source>
</reference>
<keyword evidence="2" id="KW-1185">Reference proteome</keyword>
<comment type="caution">
    <text evidence="1">The sequence shown here is derived from an EMBL/GenBank/DDBJ whole genome shotgun (WGS) entry which is preliminary data.</text>
</comment>
<dbReference type="Gene3D" id="3.30.1240.10">
    <property type="match status" value="1"/>
</dbReference>
<dbReference type="PANTHER" id="PTHR10000">
    <property type="entry name" value="PHOSPHOSERINE PHOSPHATASE"/>
    <property type="match status" value="1"/>
</dbReference>
<organism evidence="1 2">
    <name type="scientific">Jeotgalibacillus soli</name>
    <dbReference type="NCBI Taxonomy" id="889306"/>
    <lineage>
        <taxon>Bacteria</taxon>
        <taxon>Bacillati</taxon>
        <taxon>Bacillota</taxon>
        <taxon>Bacilli</taxon>
        <taxon>Bacillales</taxon>
        <taxon>Caryophanaceae</taxon>
        <taxon>Jeotgalibacillus</taxon>
    </lineage>
</organism>
<dbReference type="CDD" id="cd07516">
    <property type="entry name" value="HAD_Pase"/>
    <property type="match status" value="1"/>
</dbReference>
<dbReference type="InterPro" id="IPR000150">
    <property type="entry name" value="Cof"/>
</dbReference>
<dbReference type="PATRIC" id="fig|889306.3.peg.1010"/>
<dbReference type="OrthoDB" id="9810101at2"/>
<gene>
    <name evidence="1" type="ORF">KP78_10050</name>
</gene>
<dbReference type="GO" id="GO:0016791">
    <property type="term" value="F:phosphatase activity"/>
    <property type="evidence" value="ECO:0007669"/>
    <property type="project" value="TreeGrafter"/>
</dbReference>
<dbReference type="EMBL" id="JXRP01000009">
    <property type="protein sequence ID" value="KIL49537.1"/>
    <property type="molecule type" value="Genomic_DNA"/>
</dbReference>
<accession>A0A0C2VKY8</accession>
<protein>
    <submittedName>
        <fullName evidence="1">Phosphatase</fullName>
    </submittedName>
</protein>
<dbReference type="SFLD" id="SFLDG01144">
    <property type="entry name" value="C2.B.4:_PGP_Like"/>
    <property type="match status" value="1"/>
</dbReference>
<dbReference type="NCBIfam" id="TIGR01484">
    <property type="entry name" value="HAD-SF-IIB"/>
    <property type="match status" value="1"/>
</dbReference>
<dbReference type="PROSITE" id="PS01228">
    <property type="entry name" value="COF_1"/>
    <property type="match status" value="1"/>
</dbReference>
<dbReference type="GO" id="GO:0005829">
    <property type="term" value="C:cytosol"/>
    <property type="evidence" value="ECO:0007669"/>
    <property type="project" value="TreeGrafter"/>
</dbReference>
<proteinExistence type="predicted"/>
<dbReference type="SUPFAM" id="SSF56784">
    <property type="entry name" value="HAD-like"/>
    <property type="match status" value="1"/>
</dbReference>
<dbReference type="PANTHER" id="PTHR10000:SF55">
    <property type="entry name" value="5-AMINO-6-(5-PHOSPHO-D-RIBITYLAMINO)URACIL PHOSPHATASE YCSE"/>
    <property type="match status" value="1"/>
</dbReference>
<dbReference type="Gene3D" id="3.40.50.1000">
    <property type="entry name" value="HAD superfamily/HAD-like"/>
    <property type="match status" value="1"/>
</dbReference>
<dbReference type="NCBIfam" id="TIGR00099">
    <property type="entry name" value="Cof-subfamily"/>
    <property type="match status" value="1"/>
</dbReference>
<dbReference type="GO" id="GO:0000287">
    <property type="term" value="F:magnesium ion binding"/>
    <property type="evidence" value="ECO:0007669"/>
    <property type="project" value="TreeGrafter"/>
</dbReference>